<dbReference type="Proteomes" id="UP000028487">
    <property type="component" value="Unassembled WGS sequence"/>
</dbReference>
<dbReference type="SMART" id="SM00342">
    <property type="entry name" value="HTH_ARAC"/>
    <property type="match status" value="1"/>
</dbReference>
<protein>
    <recommendedName>
        <fullName evidence="4">HTH araC/xylS-type domain-containing protein</fullName>
    </recommendedName>
</protein>
<dbReference type="PANTHER" id="PTHR43280">
    <property type="entry name" value="ARAC-FAMILY TRANSCRIPTIONAL REGULATOR"/>
    <property type="match status" value="1"/>
</dbReference>
<evidence type="ECO:0000256" key="1">
    <source>
        <dbReference type="ARBA" id="ARBA00023015"/>
    </source>
</evidence>
<accession>A0A077NPK6</accession>
<dbReference type="InterPro" id="IPR009057">
    <property type="entry name" value="Homeodomain-like_sf"/>
</dbReference>
<keyword evidence="3" id="KW-0804">Transcription</keyword>
<dbReference type="Pfam" id="PF01965">
    <property type="entry name" value="DJ-1_PfpI"/>
    <property type="match status" value="1"/>
</dbReference>
<dbReference type="Pfam" id="PF12833">
    <property type="entry name" value="HTH_18"/>
    <property type="match status" value="1"/>
</dbReference>
<dbReference type="Gene3D" id="3.40.50.880">
    <property type="match status" value="1"/>
</dbReference>
<keyword evidence="2" id="KW-0238">DNA-binding</keyword>
<evidence type="ECO:0000313" key="5">
    <source>
        <dbReference type="EMBL" id="CDH04047.1"/>
    </source>
</evidence>
<evidence type="ECO:0000259" key="4">
    <source>
        <dbReference type="PROSITE" id="PS01124"/>
    </source>
</evidence>
<keyword evidence="1" id="KW-0805">Transcription regulation</keyword>
<dbReference type="EMBL" id="CBSV010000275">
    <property type="protein sequence ID" value="CDH04047.1"/>
    <property type="molecule type" value="Genomic_DNA"/>
</dbReference>
<dbReference type="InterPro" id="IPR002818">
    <property type="entry name" value="DJ-1/PfpI"/>
</dbReference>
<dbReference type="PROSITE" id="PS01124">
    <property type="entry name" value="HTH_ARAC_FAMILY_2"/>
    <property type="match status" value="1"/>
</dbReference>
<dbReference type="HOGENOM" id="CLU_000445_59_0_6"/>
<dbReference type="RefSeq" id="WP_038222624.1">
    <property type="nucleotide sequence ID" value="NZ_CAWLWD010000089.1"/>
</dbReference>
<dbReference type="AlphaFoldDB" id="A0A077NPK6"/>
<proteinExistence type="predicted"/>
<dbReference type="GO" id="GO:0043565">
    <property type="term" value="F:sequence-specific DNA binding"/>
    <property type="evidence" value="ECO:0007669"/>
    <property type="project" value="InterPro"/>
</dbReference>
<dbReference type="SUPFAM" id="SSF52317">
    <property type="entry name" value="Class I glutamine amidotransferase-like"/>
    <property type="match status" value="1"/>
</dbReference>
<gene>
    <name evidence="5" type="ORF">XBFM1_990001</name>
</gene>
<sequence>MKIAFVLYDKALQSGITLASDMLNSASSLRSRVQQREEPFYMSVIGDAKENNEHIAQITLHTHHKFSDPVDFDLVFLPPMWGNPSPSMAGREDILEWLRRQKENQAIIVATGTGVYWLAKAGLLEEKTVTTHWSFYGKFERQFPTVGLNRKASITYCDNIYCVRSINSQTELLVYLIAQFFSAPIAKIIEKHFMHEVSNFQSEPFFQVGGNTQFDEMVSIAQSYIKQHVTSQITIKDIATHVGVSESTLIRRFKGQVGVSPHKYMLDQRLLIAKQLLQDNSLTLLYIAQLVGFKDPHYFSKVFEQHFKLTPVAYRKLVKAKVFHA</sequence>
<reference evidence="5" key="1">
    <citation type="submission" date="2013-07" db="EMBL/GenBank/DDBJ databases">
        <title>Sub-species coevolution in mutualistic symbiosis.</title>
        <authorList>
            <person name="Murfin K."/>
            <person name="Klassen J."/>
            <person name="Lee M."/>
            <person name="Forst S."/>
            <person name="Stock P."/>
            <person name="Goodrich-Blair H."/>
        </authorList>
    </citation>
    <scope>NUCLEOTIDE SEQUENCE [LARGE SCALE GENOMIC DNA]</scope>
    <source>
        <strain evidence="5">Feltiae Moldova</strain>
    </source>
</reference>
<dbReference type="InterPro" id="IPR018060">
    <property type="entry name" value="HTH_AraC"/>
</dbReference>
<feature type="domain" description="HTH araC/xylS-type" evidence="4">
    <location>
        <begin position="219"/>
        <end position="317"/>
    </location>
</feature>
<dbReference type="InterPro" id="IPR018062">
    <property type="entry name" value="HTH_AraC-typ_CS"/>
</dbReference>
<evidence type="ECO:0000256" key="3">
    <source>
        <dbReference type="ARBA" id="ARBA00023163"/>
    </source>
</evidence>
<name>A0A077NPK6_XENBV</name>
<dbReference type="PROSITE" id="PS00041">
    <property type="entry name" value="HTH_ARAC_FAMILY_1"/>
    <property type="match status" value="1"/>
</dbReference>
<comment type="caution">
    <text evidence="5">The sequence shown here is derived from an EMBL/GenBank/DDBJ whole genome shotgun (WGS) entry which is preliminary data.</text>
</comment>
<dbReference type="PANTHER" id="PTHR43280:SF2">
    <property type="entry name" value="HTH-TYPE TRANSCRIPTIONAL REGULATOR EXSA"/>
    <property type="match status" value="1"/>
</dbReference>
<dbReference type="SUPFAM" id="SSF46689">
    <property type="entry name" value="Homeodomain-like"/>
    <property type="match status" value="2"/>
</dbReference>
<dbReference type="GO" id="GO:0003700">
    <property type="term" value="F:DNA-binding transcription factor activity"/>
    <property type="evidence" value="ECO:0007669"/>
    <property type="project" value="InterPro"/>
</dbReference>
<dbReference type="Gene3D" id="1.10.10.60">
    <property type="entry name" value="Homeodomain-like"/>
    <property type="match status" value="2"/>
</dbReference>
<evidence type="ECO:0000256" key="2">
    <source>
        <dbReference type="ARBA" id="ARBA00023125"/>
    </source>
</evidence>
<dbReference type="InterPro" id="IPR029062">
    <property type="entry name" value="Class_I_gatase-like"/>
</dbReference>
<organism evidence="5">
    <name type="scientific">Xenorhabdus bovienii str. feltiae Moldova</name>
    <dbReference type="NCBI Taxonomy" id="1398200"/>
    <lineage>
        <taxon>Bacteria</taxon>
        <taxon>Pseudomonadati</taxon>
        <taxon>Pseudomonadota</taxon>
        <taxon>Gammaproteobacteria</taxon>
        <taxon>Enterobacterales</taxon>
        <taxon>Morganellaceae</taxon>
        <taxon>Xenorhabdus</taxon>
    </lineage>
</organism>